<evidence type="ECO:0000256" key="2">
    <source>
        <dbReference type="ARBA" id="ARBA00023253"/>
    </source>
</evidence>
<keyword evidence="2" id="KW-0294">Fucose metabolism</keyword>
<evidence type="ECO:0000313" key="6">
    <source>
        <dbReference type="Proteomes" id="UP000781932"/>
    </source>
</evidence>
<evidence type="ECO:0000313" key="5">
    <source>
        <dbReference type="EMBL" id="KAF9869567.1"/>
    </source>
</evidence>
<dbReference type="EMBL" id="JAATWM020000068">
    <property type="protein sequence ID" value="KAF9869567.1"/>
    <property type="molecule type" value="Genomic_DNA"/>
</dbReference>
<evidence type="ECO:0008006" key="7">
    <source>
        <dbReference type="Google" id="ProtNLM"/>
    </source>
</evidence>
<proteinExistence type="predicted"/>
<organism evidence="5 6">
    <name type="scientific">Colletotrichum karsti</name>
    <dbReference type="NCBI Taxonomy" id="1095194"/>
    <lineage>
        <taxon>Eukaryota</taxon>
        <taxon>Fungi</taxon>
        <taxon>Dikarya</taxon>
        <taxon>Ascomycota</taxon>
        <taxon>Pezizomycotina</taxon>
        <taxon>Sordariomycetes</taxon>
        <taxon>Hypocreomycetidae</taxon>
        <taxon>Glomerellales</taxon>
        <taxon>Glomerellaceae</taxon>
        <taxon>Colletotrichum</taxon>
        <taxon>Colletotrichum boninense species complex</taxon>
    </lineage>
</organism>
<keyword evidence="4" id="KW-0812">Transmembrane</keyword>
<name>A0A9P6LET2_9PEZI</name>
<dbReference type="Pfam" id="PF10250">
    <property type="entry name" value="O-FucT"/>
    <property type="match status" value="1"/>
</dbReference>
<keyword evidence="3" id="KW-0119">Carbohydrate metabolism</keyword>
<dbReference type="Proteomes" id="UP000781932">
    <property type="component" value="Unassembled WGS sequence"/>
</dbReference>
<evidence type="ECO:0000256" key="4">
    <source>
        <dbReference type="SAM" id="Phobius"/>
    </source>
</evidence>
<dbReference type="GeneID" id="62168745"/>
<sequence length="477" mass="53904">MLPNIGPNFSSPIVPAVILILIWVLALSTKENRAVHGGWDSKDDGDHSSGSSGGYRLLHGIWDSKSDGSHSSGSGNSLFASPSPESKYDSADLALMETCKNTKWTDGLWLSCHSECGPNKTSICGGLNNARNRLQTCLRLAIDIGAGVNFPHVTQRSEGDWFATDSGIICPDKWYDMERLKKHMAERCPSLRMNACASELEGNSTELNIPGRYYMDKPHFNETWRTLVNDTLVQSNVSLSDVNPENQLLLRYQDSHVAWSYRDSREMTTMRKALFNALHFNRTLLAIGEQLVSSEGLKGGNFIGIHLRAENDWPLKWGTPEVQMEQHAAEVRKTNKEADTPTKTVYVSCADRDVIQRFRDMMAPDNYTVTDKWMLFADRPEMLEIIGSLPFDQKAIIEYAVLLRGRYFQGNLISTMSSLVAYARTRDQPEEFFSTHIYPNTIRWGIDRYYSEPFTMRGDKHTKEFIISGQDIMDAFP</sequence>
<gene>
    <name evidence="5" type="ORF">CkaCkLH20_12960</name>
</gene>
<reference evidence="5" key="2">
    <citation type="submission" date="2020-11" db="EMBL/GenBank/DDBJ databases">
        <title>Whole genome sequencing of Colletotrichum sp.</title>
        <authorList>
            <person name="Li H."/>
        </authorList>
    </citation>
    <scope>NUCLEOTIDE SEQUENCE</scope>
    <source>
        <strain evidence="5">CkLH20</strain>
    </source>
</reference>
<dbReference type="InterPro" id="IPR019378">
    <property type="entry name" value="GDP-Fuc_O-FucTrfase"/>
</dbReference>
<dbReference type="GO" id="GO:0006004">
    <property type="term" value="P:fucose metabolic process"/>
    <property type="evidence" value="ECO:0007669"/>
    <property type="project" value="UniProtKB-KW"/>
</dbReference>
<dbReference type="OrthoDB" id="20368at2759"/>
<accession>A0A9P6LET2</accession>
<keyword evidence="4" id="KW-1133">Transmembrane helix</keyword>
<feature type="transmembrane region" description="Helical" evidence="4">
    <location>
        <begin position="12"/>
        <end position="29"/>
    </location>
</feature>
<evidence type="ECO:0000256" key="1">
    <source>
        <dbReference type="ARBA" id="ARBA00022679"/>
    </source>
</evidence>
<evidence type="ECO:0000256" key="3">
    <source>
        <dbReference type="ARBA" id="ARBA00023277"/>
    </source>
</evidence>
<protein>
    <recommendedName>
        <fullName evidence="7">Alternative oxidase</fullName>
    </recommendedName>
</protein>
<reference evidence="5" key="1">
    <citation type="submission" date="2020-03" db="EMBL/GenBank/DDBJ databases">
        <authorList>
            <person name="He L."/>
        </authorList>
    </citation>
    <scope>NUCLEOTIDE SEQUENCE</scope>
    <source>
        <strain evidence="5">CkLH20</strain>
    </source>
</reference>
<keyword evidence="1" id="KW-0808">Transferase</keyword>
<dbReference type="RefSeq" id="XP_038739028.1">
    <property type="nucleotide sequence ID" value="XM_038895671.1"/>
</dbReference>
<dbReference type="GO" id="GO:0016740">
    <property type="term" value="F:transferase activity"/>
    <property type="evidence" value="ECO:0007669"/>
    <property type="project" value="UniProtKB-KW"/>
</dbReference>
<keyword evidence="6" id="KW-1185">Reference proteome</keyword>
<dbReference type="Gene3D" id="3.40.50.11350">
    <property type="match status" value="1"/>
</dbReference>
<comment type="caution">
    <text evidence="5">The sequence shown here is derived from an EMBL/GenBank/DDBJ whole genome shotgun (WGS) entry which is preliminary data.</text>
</comment>
<keyword evidence="4" id="KW-0472">Membrane</keyword>
<dbReference type="AlphaFoldDB" id="A0A9P6LET2"/>
<dbReference type="CDD" id="cd11296">
    <property type="entry name" value="O-FucT_like"/>
    <property type="match status" value="1"/>
</dbReference>